<evidence type="ECO:0000313" key="2">
    <source>
        <dbReference type="Proteomes" id="UP001604336"/>
    </source>
</evidence>
<dbReference type="Proteomes" id="UP001604336">
    <property type="component" value="Unassembled WGS sequence"/>
</dbReference>
<proteinExistence type="predicted"/>
<name>A0ABD1W0U0_9LAMI</name>
<dbReference type="AlphaFoldDB" id="A0ABD1W0U0"/>
<sequence length="128" mass="14619">MKFPTPGGIAKICGNQTEARFCYINALQKAMSHENSLSAVMTIQTELMDVNPKRDEEEMILDEDLDSQIIGSDSLVFPAEKLETFHVNFSDLTQMLQVGMKLDEKMKEEMKQFLKKTSTSSYGNIWTW</sequence>
<evidence type="ECO:0000313" key="1">
    <source>
        <dbReference type="EMBL" id="KAL2543172.1"/>
    </source>
</evidence>
<dbReference type="EMBL" id="JBFOLK010000001">
    <property type="protein sequence ID" value="KAL2543172.1"/>
    <property type="molecule type" value="Genomic_DNA"/>
</dbReference>
<gene>
    <name evidence="1" type="ORF">Adt_04150</name>
</gene>
<comment type="caution">
    <text evidence="1">The sequence shown here is derived from an EMBL/GenBank/DDBJ whole genome shotgun (WGS) entry which is preliminary data.</text>
</comment>
<reference evidence="2" key="1">
    <citation type="submission" date="2024-07" db="EMBL/GenBank/DDBJ databases">
        <title>Two chromosome-level genome assemblies of Korean endemic species Abeliophyllum distichum and Forsythia ovata (Oleaceae).</title>
        <authorList>
            <person name="Jang H."/>
        </authorList>
    </citation>
    <scope>NUCLEOTIDE SEQUENCE [LARGE SCALE GENOMIC DNA]</scope>
</reference>
<keyword evidence="2" id="KW-1185">Reference proteome</keyword>
<protein>
    <submittedName>
        <fullName evidence="1">Uncharacterized protein</fullName>
    </submittedName>
</protein>
<accession>A0ABD1W0U0</accession>
<organism evidence="1 2">
    <name type="scientific">Abeliophyllum distichum</name>
    <dbReference type="NCBI Taxonomy" id="126358"/>
    <lineage>
        <taxon>Eukaryota</taxon>
        <taxon>Viridiplantae</taxon>
        <taxon>Streptophyta</taxon>
        <taxon>Embryophyta</taxon>
        <taxon>Tracheophyta</taxon>
        <taxon>Spermatophyta</taxon>
        <taxon>Magnoliopsida</taxon>
        <taxon>eudicotyledons</taxon>
        <taxon>Gunneridae</taxon>
        <taxon>Pentapetalae</taxon>
        <taxon>asterids</taxon>
        <taxon>lamiids</taxon>
        <taxon>Lamiales</taxon>
        <taxon>Oleaceae</taxon>
        <taxon>Forsythieae</taxon>
        <taxon>Abeliophyllum</taxon>
    </lineage>
</organism>